<feature type="region of interest" description="Disordered" evidence="1">
    <location>
        <begin position="834"/>
        <end position="902"/>
    </location>
</feature>
<sequence>MSETTPPANPLPDDLQPTPAPVASLQGSDGSPAPQNSSSEPSTAPGGGGGSTMDTSADPVDVATSTNIPISMQMPADSHRNLLASIPTHFNQQNAYEQWQPMPPPQFYGYQQQMQTTLHLSAQPYGYMGHTPFHFHGGFPHPPPTPYQHHLDADQSSTTQAKGKRRMTEHDEAQERHEARVASYVGQLRTAGVGDAIINSLDLYSDVGINSAEELIRNYSGHQSSLRTMEDCINRLQSTVERLVQRHRGPRRAHHLPQYQERRVPPELDKAPVRAHQELEHRPQEDPVGENRLHQGLPNRGKEIPRPQDTSLDPWYHRWLNQLSQLPSAANKDRWRQAAIWHPPAGQTGLIGDELTTWRYGGQIRAQLPGRLPPNPEVLQDQSHPEAYGPLGSDEELDEDDDDEPRRKKKSKGKKKTQNEPSTSQSTIDNLSDLEGRRGIIHDFWGMNPAPVGPDHIRDNRMRGMLSRYVFHDPRNNIVEKVHSSQTAIKAANAALKRVDFEGDVEKKSIRRATHWGLPTTPRSTARLIRLARDTYAHHHVQFEAYTLLTELYNIAQTVIPEVRDDSMEYIMVNFDPEEIGDQFDSIRRRTPEIPRNWASARVSNPSNRTEGMRFAQPTGADLFDIDRLGRYLLVHGRPGSQNFVYGTQFDYRRAFHRRSIFGYALARFFRPPETGRGHSRNGHVLFTRSLAILMASPQMYRDLIQQWNERHPDRLYTPQTGRVCYFRPMLLDDESINDINVDTVTEVLIHNGVPTDWVDHAYNFGVYYLNQLYNGDANHQIIFDEADNERKLPDETDLIRSYYFEQQELEKFGPNAPQRGYWEIAGRDLPPRLLEGRDYDGTDRVPASSSNTDVTMTSSHTSESSGVEEGGDPMEVGEIREDESNASTPRPSEEDHGPASA</sequence>
<proteinExistence type="predicted"/>
<feature type="compositionally biased region" description="Basic residues" evidence="1">
    <location>
        <begin position="407"/>
        <end position="416"/>
    </location>
</feature>
<evidence type="ECO:0000256" key="1">
    <source>
        <dbReference type="SAM" id="MobiDB-lite"/>
    </source>
</evidence>
<name>K5XJA0_AGABU</name>
<feature type="region of interest" description="Disordered" evidence="1">
    <location>
        <begin position="150"/>
        <end position="173"/>
    </location>
</feature>
<dbReference type="AlphaFoldDB" id="K5XJA0"/>
<evidence type="ECO:0000313" key="2">
    <source>
        <dbReference type="EMBL" id="EKM74535.1"/>
    </source>
</evidence>
<feature type="compositionally biased region" description="Basic and acidic residues" evidence="1">
    <location>
        <begin position="892"/>
        <end position="902"/>
    </location>
</feature>
<feature type="region of interest" description="Disordered" evidence="1">
    <location>
        <begin position="248"/>
        <end position="267"/>
    </location>
</feature>
<dbReference type="EMBL" id="JH971444">
    <property type="protein sequence ID" value="EKM74535.1"/>
    <property type="molecule type" value="Genomic_DNA"/>
</dbReference>
<dbReference type="Proteomes" id="UP000008493">
    <property type="component" value="Unassembled WGS sequence"/>
</dbReference>
<feature type="region of interest" description="Disordered" evidence="1">
    <location>
        <begin position="1"/>
        <end position="62"/>
    </location>
</feature>
<dbReference type="GeneID" id="18827860"/>
<protein>
    <submittedName>
        <fullName evidence="2">Uncharacterized protein</fullName>
    </submittedName>
</protein>
<feature type="region of interest" description="Disordered" evidence="1">
    <location>
        <begin position="366"/>
        <end position="433"/>
    </location>
</feature>
<feature type="compositionally biased region" description="Basic and acidic residues" evidence="1">
    <location>
        <begin position="834"/>
        <end position="844"/>
    </location>
</feature>
<feature type="compositionally biased region" description="Polar residues" evidence="1">
    <location>
        <begin position="419"/>
        <end position="430"/>
    </location>
</feature>
<reference evidence="3" key="1">
    <citation type="journal article" date="2012" name="Proc. Natl. Acad. Sci. U.S.A.">
        <title>Genome sequence of the button mushroom Agaricus bisporus reveals mechanisms governing adaptation to a humic-rich ecological niche.</title>
        <authorList>
            <person name="Morin E."/>
            <person name="Kohler A."/>
            <person name="Baker A.R."/>
            <person name="Foulongne-Oriol M."/>
            <person name="Lombard V."/>
            <person name="Nagy L.G."/>
            <person name="Ohm R.A."/>
            <person name="Patyshakuliyeva A."/>
            <person name="Brun A."/>
            <person name="Aerts A.L."/>
            <person name="Bailey A.M."/>
            <person name="Billette C."/>
            <person name="Coutinho P.M."/>
            <person name="Deakin G."/>
            <person name="Doddapaneni H."/>
            <person name="Floudas D."/>
            <person name="Grimwood J."/>
            <person name="Hilden K."/>
            <person name="Kuees U."/>
            <person name="LaButti K.M."/>
            <person name="Lapidus A."/>
            <person name="Lindquist E.A."/>
            <person name="Lucas S.M."/>
            <person name="Murat C."/>
            <person name="Riley R.W."/>
            <person name="Salamov A.A."/>
            <person name="Schmutz J."/>
            <person name="Subramanian V."/>
            <person name="Woesten H.A.B."/>
            <person name="Xu J."/>
            <person name="Eastwood D.C."/>
            <person name="Foster G.D."/>
            <person name="Sonnenberg A.S."/>
            <person name="Cullen D."/>
            <person name="de Vries R.P."/>
            <person name="Lundell T."/>
            <person name="Hibbett D.S."/>
            <person name="Henrissat B."/>
            <person name="Burton K.S."/>
            <person name="Kerrigan R.W."/>
            <person name="Challen M.P."/>
            <person name="Grigoriev I.V."/>
            <person name="Martin F."/>
        </authorList>
    </citation>
    <scope>NUCLEOTIDE SEQUENCE [LARGE SCALE GENOMIC DNA]</scope>
    <source>
        <strain evidence="3">JB137-S8 / ATCC MYA-4627 / FGSC 10392</strain>
    </source>
</reference>
<organism evidence="2 3">
    <name type="scientific">Agaricus bisporus var. burnettii (strain JB137-S8 / ATCC MYA-4627 / FGSC 10392)</name>
    <name type="common">White button mushroom</name>
    <dbReference type="NCBI Taxonomy" id="597362"/>
    <lineage>
        <taxon>Eukaryota</taxon>
        <taxon>Fungi</taxon>
        <taxon>Dikarya</taxon>
        <taxon>Basidiomycota</taxon>
        <taxon>Agaricomycotina</taxon>
        <taxon>Agaricomycetes</taxon>
        <taxon>Agaricomycetidae</taxon>
        <taxon>Agaricales</taxon>
        <taxon>Agaricineae</taxon>
        <taxon>Agaricaceae</taxon>
        <taxon>Agaricus</taxon>
    </lineage>
</organism>
<evidence type="ECO:0000313" key="3">
    <source>
        <dbReference type="Proteomes" id="UP000008493"/>
    </source>
</evidence>
<gene>
    <name evidence="2" type="ORF">AGABI1DRAFT_133143</name>
</gene>
<feature type="compositionally biased region" description="Acidic residues" evidence="1">
    <location>
        <begin position="393"/>
        <end position="403"/>
    </location>
</feature>
<dbReference type="RefSeq" id="XP_007334827.1">
    <property type="nucleotide sequence ID" value="XM_007334765.1"/>
</dbReference>
<accession>K5XJA0</accession>
<dbReference type="InParanoid" id="K5XJA0"/>
<dbReference type="OrthoDB" id="2947350at2759"/>
<dbReference type="KEGG" id="abp:AGABI1DRAFT133143"/>
<feature type="compositionally biased region" description="Polar residues" evidence="1">
    <location>
        <begin position="848"/>
        <end position="866"/>
    </location>
</feature>
<feature type="compositionally biased region" description="Polar residues" evidence="1">
    <location>
        <begin position="25"/>
        <end position="36"/>
    </location>
</feature>
<feature type="region of interest" description="Disordered" evidence="1">
    <location>
        <begin position="277"/>
        <end position="309"/>
    </location>
</feature>
<dbReference type="HOGENOM" id="CLU_011547_0_0_1"/>
<keyword evidence="3" id="KW-1185">Reference proteome</keyword>
<feature type="compositionally biased region" description="Basic and acidic residues" evidence="1">
    <location>
        <begin position="277"/>
        <end position="293"/>
    </location>
</feature>